<dbReference type="EMBL" id="JH604633">
    <property type="protein sequence ID" value="EHY66946.1"/>
    <property type="molecule type" value="Genomic_DNA"/>
</dbReference>
<organism evidence="1">
    <name type="scientific">Nematocida ausubeli (strain ATCC PRA-371 / ERTm2)</name>
    <name type="common">Nematode killer fungus</name>
    <dbReference type="NCBI Taxonomy" id="1913371"/>
    <lineage>
        <taxon>Eukaryota</taxon>
        <taxon>Fungi</taxon>
        <taxon>Fungi incertae sedis</taxon>
        <taxon>Microsporidia</taxon>
        <taxon>Nematocida</taxon>
    </lineage>
</organism>
<gene>
    <name evidence="1" type="ORF">NERG_00586</name>
</gene>
<dbReference type="Proteomes" id="UP000005622">
    <property type="component" value="Unassembled WGS sequence"/>
</dbReference>
<name>H8ZAG5_NEMA1</name>
<evidence type="ECO:0000313" key="1">
    <source>
        <dbReference type="EMBL" id="EHY66946.1"/>
    </source>
</evidence>
<dbReference type="HOGENOM" id="CLU_060153_0_0_1"/>
<accession>H8ZAG5</accession>
<protein>
    <submittedName>
        <fullName evidence="1">Uncharacterized protein</fullName>
    </submittedName>
</protein>
<reference evidence="1" key="1">
    <citation type="submission" date="2011-03" db="EMBL/GenBank/DDBJ databases">
        <title>The Genome Sequence of Nematocida sp1 strain ERTm2.</title>
        <authorList>
            <consortium name="The Broad Institute Genome Sequencing Platform"/>
            <consortium name="The Broad Institute Genome Sequencing Center for Infectious Disease"/>
            <person name="Cuomo C."/>
            <person name="Troemel E."/>
            <person name="Young S.K."/>
            <person name="Zeng Q."/>
            <person name="Gargeya S."/>
            <person name="Fitzgerald M."/>
            <person name="Haas B."/>
            <person name="Abouelleil A."/>
            <person name="Alvarado L."/>
            <person name="Arachchi H.M."/>
            <person name="Berlin A."/>
            <person name="Brown A."/>
            <person name="Chapman S.B."/>
            <person name="Chen Z."/>
            <person name="Dunbar C."/>
            <person name="Freedman E."/>
            <person name="Gearin G."/>
            <person name="Gellesch M."/>
            <person name="Goldberg J."/>
            <person name="Griggs A."/>
            <person name="Gujja S."/>
            <person name="Heilman E.R."/>
            <person name="Heiman D."/>
            <person name="Howarth C."/>
            <person name="Larson L."/>
            <person name="Lui A."/>
            <person name="MacDonald P.J.P."/>
            <person name="Mehta T."/>
            <person name="Montmayeur A."/>
            <person name="Murphy C."/>
            <person name="Neiman D."/>
            <person name="Pearson M."/>
            <person name="Priest M."/>
            <person name="Roberts A."/>
            <person name="Saif S."/>
            <person name="Shea T."/>
            <person name="Shenoy N."/>
            <person name="Sisk P."/>
            <person name="Stolte C."/>
            <person name="Sykes S."/>
            <person name="White J."/>
            <person name="Yandava C."/>
            <person name="Wortman J."/>
            <person name="Nusbaum C."/>
            <person name="Birren B."/>
        </authorList>
    </citation>
    <scope>NUCLEOTIDE SEQUENCE</scope>
    <source>
        <strain evidence="1">ERTm2</strain>
    </source>
</reference>
<sequence>MESVFMNFEGDRIEKLSEIAGICKSETGFVGNLFATYIDYEIRKLSWDNKEFMMAQVRKTTENNFTDINRLLLIQKISDLDYKAELIDYSIIRSMNQELSPEHPIVRFTSNILGSTELDNPRIQREVLPSITFAGLLNKNGSSRSYPNITRIHDANMNAIKYYRLVEYVLECDISTFIVWIKYCIDNLCSYSEEGIYELFDYLVVEQVGEYIFKDQNMHYANAVDEAIAQSYPDKKDLILNHLHCRWFMYLISQKTPNIELVKANFDAIQNSNHIPNNFRHYNDKEKIFQALTELKDQLCTSEDSIAKFDELIRGYKPDSTTP</sequence>
<proteinExistence type="predicted"/>
<dbReference type="AlphaFoldDB" id="H8ZAG5"/>